<dbReference type="Proteomes" id="UP000249287">
    <property type="component" value="Segment"/>
</dbReference>
<organism evidence="1">
    <name type="scientific">Pandoravirus neocaledonia</name>
    <dbReference type="NCBI Taxonomy" id="2107708"/>
    <lineage>
        <taxon>Viruses</taxon>
        <taxon>Pandoravirus</taxon>
    </lineage>
</organism>
<accession>A0A2U7UDG6</accession>
<name>A0A2U7UDG6_9VIRU</name>
<gene>
    <name evidence="1" type="ORF">pneo_cds_902</name>
</gene>
<dbReference type="KEGG" id="vg:36843222"/>
<dbReference type="GeneID" id="36843222"/>
<sequence>MQPERVPHLRTCEDDAAHGGSHAANADNHASNVARLYAHLAPQSLHTLGSLVRALNTDDAAWMDSDGRALVLSDAASVLIVTPDNVHRCARLIAQQARSGGCLRLSATGHWAGMISLFYETADEGLYNGT</sequence>
<evidence type="ECO:0000313" key="1">
    <source>
        <dbReference type="EMBL" id="AVK76509.1"/>
    </source>
</evidence>
<protein>
    <submittedName>
        <fullName evidence="1">Uncharacterized protein</fullName>
    </submittedName>
</protein>
<dbReference type="EMBL" id="MG011690">
    <property type="protein sequence ID" value="AVK76509.1"/>
    <property type="molecule type" value="Genomic_DNA"/>
</dbReference>
<reference evidence="1" key="1">
    <citation type="journal article" date="2018" name="Nat. Commun.">
        <title>Diversity and evolution of the emerging Pandoraviridae family.</title>
        <authorList>
            <person name="Legendre M."/>
            <person name="Fabre E."/>
            <person name="Poirot O."/>
            <person name="Jeudy S."/>
            <person name="Lartigue A."/>
            <person name="Alempic J.M."/>
            <person name="Beucher L."/>
            <person name="Philippe N."/>
            <person name="Bertaux L."/>
            <person name="Christo-Foroux E."/>
            <person name="Labadie K."/>
            <person name="Coute Y."/>
            <person name="Abergel C."/>
            <person name="Claverie J.M."/>
        </authorList>
    </citation>
    <scope>NUCLEOTIDE SEQUENCE [LARGE SCALE GENOMIC DNA]</scope>
    <source>
        <strain evidence="1">Neocaledonia</strain>
    </source>
</reference>
<dbReference type="RefSeq" id="YP_009482512.1">
    <property type="nucleotide sequence ID" value="NC_037666.1"/>
</dbReference>
<proteinExistence type="predicted"/>